<dbReference type="AlphaFoldDB" id="A0A6S6TQ11"/>
<evidence type="ECO:0000256" key="1">
    <source>
        <dbReference type="SAM" id="Phobius"/>
    </source>
</evidence>
<feature type="transmembrane region" description="Helical" evidence="1">
    <location>
        <begin position="324"/>
        <end position="347"/>
    </location>
</feature>
<feature type="transmembrane region" description="Helical" evidence="1">
    <location>
        <begin position="132"/>
        <end position="148"/>
    </location>
</feature>
<feature type="transmembrane region" description="Helical" evidence="1">
    <location>
        <begin position="270"/>
        <end position="287"/>
    </location>
</feature>
<evidence type="ECO:0008006" key="3">
    <source>
        <dbReference type="Google" id="ProtNLM"/>
    </source>
</evidence>
<keyword evidence="1" id="KW-0812">Transmembrane</keyword>
<feature type="transmembrane region" description="Helical" evidence="1">
    <location>
        <begin position="67"/>
        <end position="91"/>
    </location>
</feature>
<feature type="transmembrane region" description="Helical" evidence="1">
    <location>
        <begin position="155"/>
        <end position="173"/>
    </location>
</feature>
<reference evidence="2" key="1">
    <citation type="submission" date="2020-01" db="EMBL/GenBank/DDBJ databases">
        <authorList>
            <person name="Meier V. D."/>
            <person name="Meier V D."/>
        </authorList>
    </citation>
    <scope>NUCLEOTIDE SEQUENCE</scope>
    <source>
        <strain evidence="2">HLG_WM_MAG_07</strain>
    </source>
</reference>
<feature type="transmembrane region" description="Helical" evidence="1">
    <location>
        <begin position="179"/>
        <end position="203"/>
    </location>
</feature>
<gene>
    <name evidence="2" type="ORF">HELGO_WM6052</name>
</gene>
<feature type="transmembrane region" description="Helical" evidence="1">
    <location>
        <begin position="215"/>
        <end position="238"/>
    </location>
</feature>
<dbReference type="EMBL" id="CACVAY010000103">
    <property type="protein sequence ID" value="CAA6821375.1"/>
    <property type="molecule type" value="Genomic_DNA"/>
</dbReference>
<evidence type="ECO:0000313" key="2">
    <source>
        <dbReference type="EMBL" id="CAA6821375.1"/>
    </source>
</evidence>
<sequence>MNTTVPRIRYREIFIVAILLILATHNFFFETYREMIFNITLHDHYDKYAHLFIGNVELGARPSATHAYRFLSVLIALPLYYIIPFFTFSGVETLNLHEDSLRMLMAFALMTYLSVMGSCMTAFMIARKRFSAPLPASLLVMLLMYIMLKHLGSGLHGVDAIGVFLLSLAIYFMHNKLLYSLLIISGVFVNEKIAMIFFMLMTWRWLIYSPRKIDAYIIAPTIAILMYAAANVLGPMYFQFTDGNADHRDVTNFLAQFLETFLTNLSLKGFILNVLPFSLLAGMFVLASKATKFIDTGIYFKKSDFIALLGIVIIIHLINVDYNAGRLAMFVLPLYLPLAVLTLYQLAVKYDDSTHNRTLPPKT</sequence>
<protein>
    <recommendedName>
        <fullName evidence="3">Glycosyltransferase RgtA/B/C/D-like domain-containing protein</fullName>
    </recommendedName>
</protein>
<name>A0A6S6TQ11_9GAMM</name>
<keyword evidence="1" id="KW-0472">Membrane</keyword>
<feature type="transmembrane region" description="Helical" evidence="1">
    <location>
        <begin position="103"/>
        <end position="126"/>
    </location>
</feature>
<feature type="transmembrane region" description="Helical" evidence="1">
    <location>
        <begin position="12"/>
        <end position="29"/>
    </location>
</feature>
<keyword evidence="1" id="KW-1133">Transmembrane helix</keyword>
<proteinExistence type="predicted"/>
<accession>A0A6S6TQ11</accession>
<feature type="transmembrane region" description="Helical" evidence="1">
    <location>
        <begin position="299"/>
        <end position="318"/>
    </location>
</feature>
<organism evidence="2">
    <name type="scientific">uncultured Thiotrichaceae bacterium</name>
    <dbReference type="NCBI Taxonomy" id="298394"/>
    <lineage>
        <taxon>Bacteria</taxon>
        <taxon>Pseudomonadati</taxon>
        <taxon>Pseudomonadota</taxon>
        <taxon>Gammaproteobacteria</taxon>
        <taxon>Thiotrichales</taxon>
        <taxon>Thiotrichaceae</taxon>
        <taxon>environmental samples</taxon>
    </lineage>
</organism>